<dbReference type="NCBIfam" id="NF037948">
    <property type="entry name" value="signal_int_SinM"/>
    <property type="match status" value="1"/>
</dbReference>
<dbReference type="RefSeq" id="WP_015350496.1">
    <property type="nucleotide sequence ID" value="NC_020126.1"/>
</dbReference>
<reference evidence="2 3" key="1">
    <citation type="journal article" date="2013" name="Genome Announc.">
        <title>Complete genome sequence of Myxococcus stipitatus strain DSM 14675, a fruiting myxobacterium.</title>
        <authorList>
            <person name="Huntley S."/>
            <person name="Kneip S."/>
            <person name="Treuner-Lange A."/>
            <person name="Sogaard-Andersen L."/>
        </authorList>
    </citation>
    <scope>NUCLEOTIDE SEQUENCE [LARGE SCALE GENOMIC DNA]</scope>
    <source>
        <strain evidence="3">DSM 14675 / JCM 12634 / Mx s8</strain>
    </source>
</reference>
<evidence type="ECO:0000256" key="1">
    <source>
        <dbReference type="SAM" id="MobiDB-lite"/>
    </source>
</evidence>
<dbReference type="PROSITE" id="PS51257">
    <property type="entry name" value="PROKAR_LIPOPROTEIN"/>
    <property type="match status" value="1"/>
</dbReference>
<dbReference type="AlphaFoldDB" id="L7UEE2"/>
<dbReference type="Gene3D" id="2.120.10.30">
    <property type="entry name" value="TolB, C-terminal domain"/>
    <property type="match status" value="1"/>
</dbReference>
<dbReference type="STRING" id="1278073.MYSTI_04952"/>
<evidence type="ECO:0000313" key="2">
    <source>
        <dbReference type="EMBL" id="AGC46240.1"/>
    </source>
</evidence>
<evidence type="ECO:0000313" key="3">
    <source>
        <dbReference type="Proteomes" id="UP000011131"/>
    </source>
</evidence>
<proteinExistence type="predicted"/>
<dbReference type="SUPFAM" id="SSF75011">
    <property type="entry name" value="3-carboxy-cis,cis-mucoante lactonizing enzyme"/>
    <property type="match status" value="1"/>
</dbReference>
<accession>L7UEE2</accession>
<dbReference type="Proteomes" id="UP000011131">
    <property type="component" value="Chromosome"/>
</dbReference>
<gene>
    <name evidence="2" type="ordered locus">MYSTI_04952</name>
</gene>
<dbReference type="OrthoDB" id="5379694at2"/>
<dbReference type="KEGG" id="msd:MYSTI_04952"/>
<dbReference type="PATRIC" id="fig|1278073.3.peg.5026"/>
<name>L7UEE2_MYXSD</name>
<dbReference type="EMBL" id="CP004025">
    <property type="protein sequence ID" value="AGC46240.1"/>
    <property type="molecule type" value="Genomic_DNA"/>
</dbReference>
<evidence type="ECO:0008006" key="4">
    <source>
        <dbReference type="Google" id="ProtNLM"/>
    </source>
</evidence>
<organism evidence="2 3">
    <name type="scientific">Myxococcus stipitatus (strain DSM 14675 / JCM 12634 / Mx s8)</name>
    <dbReference type="NCBI Taxonomy" id="1278073"/>
    <lineage>
        <taxon>Bacteria</taxon>
        <taxon>Pseudomonadati</taxon>
        <taxon>Myxococcota</taxon>
        <taxon>Myxococcia</taxon>
        <taxon>Myxococcales</taxon>
        <taxon>Cystobacterineae</taxon>
        <taxon>Myxococcaceae</taxon>
        <taxon>Myxococcus</taxon>
    </lineage>
</organism>
<protein>
    <recommendedName>
        <fullName evidence="4">Lipoprotein</fullName>
    </recommendedName>
</protein>
<dbReference type="HOGENOM" id="CLU_703638_0_0_7"/>
<sequence>MRLALLFVLVLGVACSSSNRPPGPGEPDASASEDSGTRDDGGTPEDDGGTREDGGPTDDGGTPEDGGTGEEDAGSCEPPTSVRETLLVPGLNTPRRLAVDATDLYISESHSLRPGQVDGEGQLLRLPRAGGDVVSVAKGFIAPDAIAVDSKNIYVLDQQGLWRVNKATGERGTVPIEASVNNVITGGTEVLATRLNGRDVVVVATGARRLVRVDTVGATPASVVLFEGEPGTQVRGARVDGLNVWFLVSGGGEPGLYRAALDESTPPQRVDPSITSGTSLELTPTHFLITEGSGGTGRVLEVSRAGGDQARVLAEGLQGPLFPVELNGAVYFKESVASGSDFLRRVRGCPPGVTDAVGPLGTGPGGLIVDGNTLLYTSQESGTRGAVGRVP</sequence>
<feature type="region of interest" description="Disordered" evidence="1">
    <location>
        <begin position="15"/>
        <end position="89"/>
    </location>
</feature>
<dbReference type="InterPro" id="IPR011042">
    <property type="entry name" value="6-blade_b-propeller_TolB-like"/>
</dbReference>
<keyword evidence="3" id="KW-1185">Reference proteome</keyword>